<feature type="compositionally biased region" description="Low complexity" evidence="2">
    <location>
        <begin position="741"/>
        <end position="752"/>
    </location>
</feature>
<feature type="region of interest" description="Disordered" evidence="2">
    <location>
        <begin position="1"/>
        <end position="24"/>
    </location>
</feature>
<dbReference type="InterPro" id="IPR026320">
    <property type="entry name" value="PRR14"/>
</dbReference>
<keyword evidence="5" id="KW-1185">Reference proteome</keyword>
<dbReference type="Proteomes" id="UP000265140">
    <property type="component" value="Chromosome 14"/>
</dbReference>
<keyword evidence="1" id="KW-0597">Phosphoprotein</keyword>
<evidence type="ECO:0000256" key="2">
    <source>
        <dbReference type="SAM" id="MobiDB-lite"/>
    </source>
</evidence>
<reference evidence="4" key="3">
    <citation type="submission" date="2025-09" db="UniProtKB">
        <authorList>
            <consortium name="Ensembl"/>
        </authorList>
    </citation>
    <scope>IDENTIFICATION</scope>
</reference>
<protein>
    <recommendedName>
        <fullName evidence="3">Tantalus-like domain-containing protein</fullName>
    </recommendedName>
</protein>
<evidence type="ECO:0000313" key="4">
    <source>
        <dbReference type="Ensembl" id="ENSELUP00000084810.1"/>
    </source>
</evidence>
<name>A0AAY5K978_ESOLU</name>
<dbReference type="PANTHER" id="PTHR14522:SF2">
    <property type="entry name" value="PROLINE-RICH PROTEIN 14"/>
    <property type="match status" value="1"/>
</dbReference>
<dbReference type="Ensembl" id="ENSELUT00000095087.1">
    <property type="protein sequence ID" value="ENSELUP00000084810.1"/>
    <property type="gene ID" value="ENSELUG00000007569.3"/>
</dbReference>
<feature type="region of interest" description="Disordered" evidence="2">
    <location>
        <begin position="735"/>
        <end position="757"/>
    </location>
</feature>
<dbReference type="RefSeq" id="XP_010876331.1">
    <property type="nucleotide sequence ID" value="XM_010878029.5"/>
</dbReference>
<dbReference type="Pfam" id="PF15386">
    <property type="entry name" value="Tantalus"/>
    <property type="match status" value="1"/>
</dbReference>
<feature type="region of interest" description="Disordered" evidence="2">
    <location>
        <begin position="260"/>
        <end position="280"/>
    </location>
</feature>
<dbReference type="InterPro" id="IPR028149">
    <property type="entry name" value="Tantalus-like"/>
</dbReference>
<proteinExistence type="predicted"/>
<sequence>MMLSPVMADPRGGQQLPGTTSVGPVGPYPLLSQLYDERLAMECGENSKDLRNAAEGGGPLVTVKLSHRSAESRDGSLQVQDIQRPYNKSNVWVHPKQREPSSRGAASAYVSPQAQACPAVPDTPTDEQLGTLQRCLEGHQAEMRRLLTGALGNLCQRLDVVERRMEQLCEQGTTHGNSLALLSTQLSQLARGMTVTTTKQDLSPFQGQGKEPIVLNEEKLNYIKPVPHGPNSLCNIRSSGTDFDEGSITGTPCGLMTTFSHRQSPAQSDGLKEGLGGKMDRKELGHSASFVRKGPCKGDTEGSIQGKCSPVFVELEAGKSQDALTCFVNSVLVEMESSDNMEVPLSSSSKMAEGIMTLPHSHIHCPSQSAAQSNGPEFPKYPVPNKGRTLAAFSEGGQLNPIGAYFLLPHSVEVLGLSRSEHSSSIACALTDVQELISSRTHNDHTAYNKFSKEASKDWKAEMKRDEKGQLKVHLFGEFKLSPLRNGSSNSLIAGVRSTHHKNEALLLQLSETARHLVTLPTSTALHSLLNSGQSRWGNLTCFNCKLKHHWAKERPSYKKLPLKGFSSTCGALMISLPELEEEMTQPLVILGSPVLPLSPLKLGPVGQTFCPSRCSSKLLDGGMPTSQCGLSRLLHTTGQFPTSLSRRMGFPKFSKGCLSTVLAASSYASFHLWFRHKGPGPLMRLSATAVKTVVCQIIESQEKYMCPLPPLKDYTGPFGLGNDHSYAQCCGQEASSGRNSTAASMSPTSPTQRRRRVRLTLERTLPSPKTIHGHSSKAMCLENQIEPLPSFAIASANVKYPGLHGHGRSPSREGGLYDASVGAQPGHRSKRVSQIRIRKTVPKPDNNLTPMGLPKPKRLKKKEFSLEEIYTNKNYKSPTPNRSLETIFEEPKEKNGSLVCIGQQKRKRVLDFPDFTLPRKRKARANLMPLRVKGPRGRGRRGRSDDVDLDIMLIERLSELEDFFIRQGLED</sequence>
<organism evidence="4 5">
    <name type="scientific">Esox lucius</name>
    <name type="common">Northern pike</name>
    <dbReference type="NCBI Taxonomy" id="8010"/>
    <lineage>
        <taxon>Eukaryota</taxon>
        <taxon>Metazoa</taxon>
        <taxon>Chordata</taxon>
        <taxon>Craniata</taxon>
        <taxon>Vertebrata</taxon>
        <taxon>Euteleostomi</taxon>
        <taxon>Actinopterygii</taxon>
        <taxon>Neopterygii</taxon>
        <taxon>Teleostei</taxon>
        <taxon>Protacanthopterygii</taxon>
        <taxon>Esociformes</taxon>
        <taxon>Esocidae</taxon>
        <taxon>Esox</taxon>
    </lineage>
</organism>
<dbReference type="PANTHER" id="PTHR14522">
    <property type="entry name" value="EMO2-RELATED"/>
    <property type="match status" value="1"/>
</dbReference>
<dbReference type="GeneTree" id="ENSGT00520000055626"/>
<evidence type="ECO:0000256" key="1">
    <source>
        <dbReference type="ARBA" id="ARBA00022553"/>
    </source>
</evidence>
<dbReference type="AlphaFoldDB" id="A0AAY5K978"/>
<dbReference type="GeneID" id="105015136"/>
<feature type="domain" description="Tantalus-like" evidence="3">
    <location>
        <begin position="849"/>
        <end position="906"/>
    </location>
</feature>
<reference evidence="4 5" key="1">
    <citation type="submission" date="2020-02" db="EMBL/GenBank/DDBJ databases">
        <title>Esox lucius (northern pike) genome, fEsoLuc1, primary haplotype.</title>
        <authorList>
            <person name="Myers G."/>
            <person name="Karagic N."/>
            <person name="Meyer A."/>
            <person name="Pippel M."/>
            <person name="Reichard M."/>
            <person name="Winkler S."/>
            <person name="Tracey A."/>
            <person name="Sims Y."/>
            <person name="Howe K."/>
            <person name="Rhie A."/>
            <person name="Formenti G."/>
            <person name="Durbin R."/>
            <person name="Fedrigo O."/>
            <person name="Jarvis E.D."/>
        </authorList>
    </citation>
    <scope>NUCLEOTIDE SEQUENCE [LARGE SCALE GENOMIC DNA]</scope>
</reference>
<accession>A0AAY5K978</accession>
<reference evidence="4" key="2">
    <citation type="submission" date="2025-08" db="UniProtKB">
        <authorList>
            <consortium name="Ensembl"/>
        </authorList>
    </citation>
    <scope>IDENTIFICATION</scope>
</reference>
<evidence type="ECO:0000259" key="3">
    <source>
        <dbReference type="Pfam" id="PF15386"/>
    </source>
</evidence>
<evidence type="ECO:0000313" key="5">
    <source>
        <dbReference type="Proteomes" id="UP000265140"/>
    </source>
</evidence>